<accession>X4ZPZ5</accession>
<dbReference type="EMBL" id="CP004078">
    <property type="protein sequence ID" value="AHV98595.1"/>
    <property type="molecule type" value="Genomic_DNA"/>
</dbReference>
<dbReference type="InterPro" id="IPR043149">
    <property type="entry name" value="TagF_N"/>
</dbReference>
<organism evidence="7 8">
    <name type="scientific">Paenibacillus sabinae T27</name>
    <dbReference type="NCBI Taxonomy" id="1268072"/>
    <lineage>
        <taxon>Bacteria</taxon>
        <taxon>Bacillati</taxon>
        <taxon>Bacillota</taxon>
        <taxon>Bacilli</taxon>
        <taxon>Bacillales</taxon>
        <taxon>Paenibacillaceae</taxon>
        <taxon>Paenibacillus</taxon>
    </lineage>
</organism>
<gene>
    <name evidence="7" type="ORF">PSAB_18505</name>
</gene>
<dbReference type="RefSeq" id="WP_025336076.1">
    <property type="nucleotide sequence ID" value="NZ_CP004078.1"/>
</dbReference>
<reference evidence="7 8" key="1">
    <citation type="journal article" date="2014" name="PLoS Genet.">
        <title>Comparative Genomic Analysis of N2-Fixing and Non-N2-Fixing Paenibacillus spp.: Organization, Evolution and Expression of the Nitrogen Fixation Genes.</title>
        <authorList>
            <person name="Xie J.B."/>
            <person name="Du Z."/>
            <person name="Bai L."/>
            <person name="Tian C."/>
            <person name="Zhang Y."/>
            <person name="Xie J.Y."/>
            <person name="Wang T."/>
            <person name="Liu X."/>
            <person name="Chen X."/>
            <person name="Cheng Q."/>
            <person name="Chen S."/>
            <person name="Li J."/>
        </authorList>
    </citation>
    <scope>NUCLEOTIDE SEQUENCE [LARGE SCALE GENOMIC DNA]</scope>
    <source>
        <strain evidence="7 8">T27</strain>
    </source>
</reference>
<protein>
    <submittedName>
        <fullName evidence="7">CDP-glycerol:poly(Glycerophosphate) glycerophosphotransferase</fullName>
    </submittedName>
</protein>
<keyword evidence="3" id="KW-1003">Cell membrane</keyword>
<evidence type="ECO:0000313" key="7">
    <source>
        <dbReference type="EMBL" id="AHV98595.1"/>
    </source>
</evidence>
<evidence type="ECO:0000256" key="5">
    <source>
        <dbReference type="ARBA" id="ARBA00022944"/>
    </source>
</evidence>
<evidence type="ECO:0000256" key="6">
    <source>
        <dbReference type="ARBA" id="ARBA00023136"/>
    </source>
</evidence>
<dbReference type="SUPFAM" id="SSF53756">
    <property type="entry name" value="UDP-Glycosyltransferase/glycogen phosphorylase"/>
    <property type="match status" value="1"/>
</dbReference>
<dbReference type="PATRIC" id="fig|1268072.3.peg.3818"/>
<dbReference type="PANTHER" id="PTHR37316">
    <property type="entry name" value="TEICHOIC ACID GLYCEROL-PHOSPHATE PRIMASE"/>
    <property type="match status" value="1"/>
</dbReference>
<keyword evidence="8" id="KW-1185">Reference proteome</keyword>
<dbReference type="PANTHER" id="PTHR37316:SF3">
    <property type="entry name" value="TEICHOIC ACID GLYCEROL-PHOSPHATE TRANSFERASE"/>
    <property type="match status" value="1"/>
</dbReference>
<dbReference type="GO" id="GO:0047355">
    <property type="term" value="F:CDP-glycerol glycerophosphotransferase activity"/>
    <property type="evidence" value="ECO:0007669"/>
    <property type="project" value="InterPro"/>
</dbReference>
<dbReference type="HOGENOM" id="CLU_029598_1_1_9"/>
<keyword evidence="5" id="KW-0777">Teichoic acid biosynthesis</keyword>
<evidence type="ECO:0000256" key="1">
    <source>
        <dbReference type="ARBA" id="ARBA00004202"/>
    </source>
</evidence>
<dbReference type="Pfam" id="PF04464">
    <property type="entry name" value="Glyphos_transf"/>
    <property type="match status" value="1"/>
</dbReference>
<evidence type="ECO:0000256" key="2">
    <source>
        <dbReference type="ARBA" id="ARBA00010488"/>
    </source>
</evidence>
<evidence type="ECO:0000256" key="4">
    <source>
        <dbReference type="ARBA" id="ARBA00022679"/>
    </source>
</evidence>
<dbReference type="Gene3D" id="3.40.50.12580">
    <property type="match status" value="1"/>
</dbReference>
<dbReference type="InterPro" id="IPR007554">
    <property type="entry name" value="Glycerophosphate_synth"/>
</dbReference>
<dbReference type="InterPro" id="IPR051612">
    <property type="entry name" value="Teichoic_Acid_Biosynth"/>
</dbReference>
<dbReference type="eggNOG" id="COG1887">
    <property type="taxonomic scope" value="Bacteria"/>
</dbReference>
<proteinExistence type="inferred from homology"/>
<keyword evidence="4 7" id="KW-0808">Transferase</keyword>
<name>X4ZPZ5_9BACL</name>
<dbReference type="Proteomes" id="UP000019772">
    <property type="component" value="Chromosome"/>
</dbReference>
<sequence>MRILKNKIDYILKHNTLIQCLYKSLMSFFFRLIGKFISIDEKLILFNAHGRKYNDSPREIFEYMLEEKRFLEFKFVWALDNPEEYAIPRCSKVKMDTMKYFITALKAKYWISCVNIERGLHFKKDKTIYLNTWHGIPLKLIGNAVRGREDFDFSKIDIFCYSSEYEKEIYKRDFKVLEDNLILTGLPRNDELYHVSDMQIAEYKKILNIPNNRKVILYAPTWRDSKDNGKTYSIEPPLDFSYWLKELGDEYVILLRTHAYTNQIKGVNFNDFVRDFSDYHHINHLLIIADILISDYSATIFDYSILEKPIICFGYDYNNYFKERGFYIDLEEGLPSGVLKSQEEVIEKIKSLDYELECKKVAVFKRKYVTVGGNATEKCVKALNI</sequence>
<dbReference type="InterPro" id="IPR043148">
    <property type="entry name" value="TagF_C"/>
</dbReference>
<dbReference type="KEGG" id="psab:PSAB_18505"/>
<dbReference type="GO" id="GO:0005886">
    <property type="term" value="C:plasma membrane"/>
    <property type="evidence" value="ECO:0007669"/>
    <property type="project" value="UniProtKB-SubCell"/>
</dbReference>
<evidence type="ECO:0000313" key="8">
    <source>
        <dbReference type="Proteomes" id="UP000019772"/>
    </source>
</evidence>
<dbReference type="STRING" id="1268072.PSAB_18505"/>
<evidence type="ECO:0000256" key="3">
    <source>
        <dbReference type="ARBA" id="ARBA00022475"/>
    </source>
</evidence>
<dbReference type="Gene3D" id="3.40.50.11820">
    <property type="match status" value="1"/>
</dbReference>
<keyword evidence="6" id="KW-0472">Membrane</keyword>
<comment type="similarity">
    <text evidence="2">Belongs to the CDP-glycerol glycerophosphotransferase family.</text>
</comment>
<dbReference type="AlphaFoldDB" id="X4ZPZ5"/>
<comment type="subcellular location">
    <subcellularLocation>
        <location evidence="1">Cell membrane</location>
        <topology evidence="1">Peripheral membrane protein</topology>
    </subcellularLocation>
</comment>
<dbReference type="GO" id="GO:0019350">
    <property type="term" value="P:teichoic acid biosynthetic process"/>
    <property type="evidence" value="ECO:0007669"/>
    <property type="project" value="UniProtKB-KW"/>
</dbReference>